<evidence type="ECO:0000256" key="2">
    <source>
        <dbReference type="ARBA" id="ARBA00022723"/>
    </source>
</evidence>
<sequence>MQTASQVPGSVGWIGLMSDKTFEFAYSPLEFIKNKTKEHQSPVFKVRILNKPTIFLTSSDAVKELLQDQNQCFEMGYKDFGYMHSLFGDLVIFFNEDDSVSRLRGLIHSLFIPQTEQTVTDVVNRSCDHHFPSFEQHNSIAIYDHFKQLTTEMCLSLFLGLDCKEEMKKITALTITHWHGLISVPINLKIGNYTSGYALAMEAQGHLLEVIKERLPLSKNCFLRTMSDAGFRNIDELSRHMLLFVSALVPKALSSLLTSCCLELAKPHNNARRLRATTDDEYLHNVLLEVQRLWPPFLGGRRIAKKSVVLDGFQIPKGYSVAYLTRNANMDPTVFKEPHKFLPERWEASDAPARSRVFTFGYGPRNCIGQHCIGRIIRAIMKRLLNEYSWELDSDQDLTYKWLPVSRPKYDVKAKFRKKTGSE</sequence>
<protein>
    <submittedName>
        <fullName evidence="5">Cytochrome P450 120</fullName>
    </submittedName>
</protein>
<dbReference type="PANTHER" id="PTHR24286">
    <property type="entry name" value="CYTOCHROME P450 26"/>
    <property type="match status" value="1"/>
</dbReference>
<comment type="similarity">
    <text evidence="1 4">Belongs to the cytochrome P450 family.</text>
</comment>
<keyword evidence="6" id="KW-1185">Reference proteome</keyword>
<dbReference type="InterPro" id="IPR036396">
    <property type="entry name" value="Cyt_P450_sf"/>
</dbReference>
<evidence type="ECO:0000313" key="6">
    <source>
        <dbReference type="Proteomes" id="UP001152795"/>
    </source>
</evidence>
<dbReference type="GO" id="GO:0016125">
    <property type="term" value="P:sterol metabolic process"/>
    <property type="evidence" value="ECO:0007669"/>
    <property type="project" value="TreeGrafter"/>
</dbReference>
<dbReference type="InterPro" id="IPR001128">
    <property type="entry name" value="Cyt_P450"/>
</dbReference>
<keyword evidence="4" id="KW-0349">Heme</keyword>
<dbReference type="PROSITE" id="PS00086">
    <property type="entry name" value="CYTOCHROME_P450"/>
    <property type="match status" value="1"/>
</dbReference>
<accession>A0A6S7G7W1</accession>
<evidence type="ECO:0000256" key="4">
    <source>
        <dbReference type="RuleBase" id="RU000461"/>
    </source>
</evidence>
<dbReference type="PRINTS" id="PR00359">
    <property type="entry name" value="BP450"/>
</dbReference>
<proteinExistence type="inferred from homology"/>
<keyword evidence="3 4" id="KW-0408">Iron</keyword>
<evidence type="ECO:0000256" key="1">
    <source>
        <dbReference type="ARBA" id="ARBA00010617"/>
    </source>
</evidence>
<organism evidence="5 6">
    <name type="scientific">Paramuricea clavata</name>
    <name type="common">Red gorgonian</name>
    <name type="synonym">Violescent sea-whip</name>
    <dbReference type="NCBI Taxonomy" id="317549"/>
    <lineage>
        <taxon>Eukaryota</taxon>
        <taxon>Metazoa</taxon>
        <taxon>Cnidaria</taxon>
        <taxon>Anthozoa</taxon>
        <taxon>Octocorallia</taxon>
        <taxon>Malacalcyonacea</taxon>
        <taxon>Plexauridae</taxon>
        <taxon>Paramuricea</taxon>
    </lineage>
</organism>
<reference evidence="5" key="1">
    <citation type="submission" date="2020-04" db="EMBL/GenBank/DDBJ databases">
        <authorList>
            <person name="Alioto T."/>
            <person name="Alioto T."/>
            <person name="Gomez Garrido J."/>
        </authorList>
    </citation>
    <scope>NUCLEOTIDE SEQUENCE</scope>
    <source>
        <strain evidence="5">A484AB</strain>
    </source>
</reference>
<dbReference type="GO" id="GO:0016705">
    <property type="term" value="F:oxidoreductase activity, acting on paired donors, with incorporation or reduction of molecular oxygen"/>
    <property type="evidence" value="ECO:0007669"/>
    <property type="project" value="InterPro"/>
</dbReference>
<keyword evidence="4" id="KW-0560">Oxidoreductase</keyword>
<keyword evidence="4" id="KW-0503">Monooxygenase</keyword>
<keyword evidence="2 4" id="KW-0479">Metal-binding</keyword>
<dbReference type="GO" id="GO:0020037">
    <property type="term" value="F:heme binding"/>
    <property type="evidence" value="ECO:0007669"/>
    <property type="project" value="InterPro"/>
</dbReference>
<evidence type="ECO:0000256" key="3">
    <source>
        <dbReference type="ARBA" id="ARBA00023004"/>
    </source>
</evidence>
<dbReference type="InterPro" id="IPR002397">
    <property type="entry name" value="Cyt_P450_B"/>
</dbReference>
<dbReference type="Pfam" id="PF00067">
    <property type="entry name" value="p450"/>
    <property type="match status" value="2"/>
</dbReference>
<name>A0A6S7G7W1_PARCT</name>
<dbReference type="GO" id="GO:0005506">
    <property type="term" value="F:iron ion binding"/>
    <property type="evidence" value="ECO:0007669"/>
    <property type="project" value="InterPro"/>
</dbReference>
<dbReference type="EMBL" id="CACRXK020000414">
    <property type="protein sequence ID" value="CAB3981651.1"/>
    <property type="molecule type" value="Genomic_DNA"/>
</dbReference>
<dbReference type="GO" id="GO:0004497">
    <property type="term" value="F:monooxygenase activity"/>
    <property type="evidence" value="ECO:0007669"/>
    <property type="project" value="UniProtKB-KW"/>
</dbReference>
<evidence type="ECO:0000313" key="5">
    <source>
        <dbReference type="EMBL" id="CAB3981651.1"/>
    </source>
</evidence>
<dbReference type="Proteomes" id="UP001152795">
    <property type="component" value="Unassembled WGS sequence"/>
</dbReference>
<gene>
    <name evidence="5" type="ORF">PACLA_8A012226</name>
</gene>
<dbReference type="InterPro" id="IPR017972">
    <property type="entry name" value="Cyt_P450_CS"/>
</dbReference>
<dbReference type="OrthoDB" id="1470350at2759"/>
<dbReference type="SUPFAM" id="SSF48264">
    <property type="entry name" value="Cytochrome P450"/>
    <property type="match status" value="1"/>
</dbReference>
<dbReference type="AlphaFoldDB" id="A0A6S7G7W1"/>
<dbReference type="Gene3D" id="1.10.630.10">
    <property type="entry name" value="Cytochrome P450"/>
    <property type="match status" value="1"/>
</dbReference>
<comment type="caution">
    <text evidence="5">The sequence shown here is derived from an EMBL/GenBank/DDBJ whole genome shotgun (WGS) entry which is preliminary data.</text>
</comment>
<dbReference type="PANTHER" id="PTHR24286:SF252">
    <property type="entry name" value="CYTOCHROME P450 26B1"/>
    <property type="match status" value="1"/>
</dbReference>